<evidence type="ECO:0000256" key="1">
    <source>
        <dbReference type="ARBA" id="ARBA00022801"/>
    </source>
</evidence>
<dbReference type="AlphaFoldDB" id="A0A6H5HR72"/>
<sequence length="279" mass="31641">VYLVGHNAPGFDERQGVPPRITLATRHNTRYHNMVRKYAGVVAGQFFGHLHSDSFRIIYDQQAIPGEIGILEMQNSDYCLGKLSCFRIELTAKWILYNFSWQLLLKSSEARQFMARNFYPLNSATTHRFRNRLMALALEGTSQFGGTGRGPLPMKEASTTRMELEKLTQLFTLRPRFESIVFGFEIFGSDDGLKRLGGGVVSKIIEKSSTNSTFKDRKLTLSWRGPVPRGEDAHTCSFELFHRPIFLMKPIEPQSYTNQLASKDNGIGALKYARHPTKG</sequence>
<dbReference type="PANTHER" id="PTHR10340:SF57">
    <property type="entry name" value="METALLOPHOS DOMAIN-CONTAINING PROTEIN"/>
    <property type="match status" value="1"/>
</dbReference>
<gene>
    <name evidence="3" type="ORF">NTEN_LOCUS24149</name>
</gene>
<evidence type="ECO:0000256" key="2">
    <source>
        <dbReference type="ARBA" id="ARBA00023180"/>
    </source>
</evidence>
<dbReference type="GO" id="GO:0008081">
    <property type="term" value="F:phosphoric diester hydrolase activity"/>
    <property type="evidence" value="ECO:0007669"/>
    <property type="project" value="TreeGrafter"/>
</dbReference>
<protein>
    <recommendedName>
        <fullName evidence="5">Calcineurin-like phosphoesterase domain-containing protein</fullName>
    </recommendedName>
</protein>
<reference evidence="3 4" key="1">
    <citation type="submission" date="2020-02" db="EMBL/GenBank/DDBJ databases">
        <authorList>
            <person name="Ferguson B K."/>
        </authorList>
    </citation>
    <scope>NUCLEOTIDE SEQUENCE [LARGE SCALE GENOMIC DNA]</scope>
</reference>
<evidence type="ECO:0000313" key="3">
    <source>
        <dbReference type="EMBL" id="CAB0020577.1"/>
    </source>
</evidence>
<feature type="non-terminal residue" evidence="3">
    <location>
        <position position="1"/>
    </location>
</feature>
<evidence type="ECO:0000313" key="4">
    <source>
        <dbReference type="Proteomes" id="UP000479000"/>
    </source>
</evidence>
<organism evidence="3 4">
    <name type="scientific">Nesidiocoris tenuis</name>
    <dbReference type="NCBI Taxonomy" id="355587"/>
    <lineage>
        <taxon>Eukaryota</taxon>
        <taxon>Metazoa</taxon>
        <taxon>Ecdysozoa</taxon>
        <taxon>Arthropoda</taxon>
        <taxon>Hexapoda</taxon>
        <taxon>Insecta</taxon>
        <taxon>Pterygota</taxon>
        <taxon>Neoptera</taxon>
        <taxon>Paraneoptera</taxon>
        <taxon>Hemiptera</taxon>
        <taxon>Heteroptera</taxon>
        <taxon>Panheteroptera</taxon>
        <taxon>Cimicomorpha</taxon>
        <taxon>Miridae</taxon>
        <taxon>Dicyphina</taxon>
        <taxon>Nesidiocoris</taxon>
    </lineage>
</organism>
<keyword evidence="2" id="KW-0325">Glycoprotein</keyword>
<proteinExistence type="predicted"/>
<keyword evidence="1" id="KW-0378">Hydrolase</keyword>
<dbReference type="PANTHER" id="PTHR10340">
    <property type="entry name" value="SPHINGOMYELIN PHOSPHODIESTERASE"/>
    <property type="match status" value="1"/>
</dbReference>
<accession>A0A6H5HR72</accession>
<dbReference type="EMBL" id="CADCXU010035407">
    <property type="protein sequence ID" value="CAB0020577.1"/>
    <property type="molecule type" value="Genomic_DNA"/>
</dbReference>
<dbReference type="Proteomes" id="UP000479000">
    <property type="component" value="Unassembled WGS sequence"/>
</dbReference>
<dbReference type="OrthoDB" id="348678at2759"/>
<name>A0A6H5HR72_9HEMI</name>
<keyword evidence="4" id="KW-1185">Reference proteome</keyword>
<evidence type="ECO:0008006" key="5">
    <source>
        <dbReference type="Google" id="ProtNLM"/>
    </source>
</evidence>
<dbReference type="GO" id="GO:0005615">
    <property type="term" value="C:extracellular space"/>
    <property type="evidence" value="ECO:0007669"/>
    <property type="project" value="TreeGrafter"/>
</dbReference>